<accession>A0A369LEF0</accession>
<dbReference type="Pfam" id="PF12801">
    <property type="entry name" value="Fer4_5"/>
    <property type="match status" value="2"/>
</dbReference>
<evidence type="ECO:0000313" key="10">
    <source>
        <dbReference type="Proteomes" id="UP000253792"/>
    </source>
</evidence>
<dbReference type="PANTHER" id="PTHR30176:SF3">
    <property type="entry name" value="FERREDOXIN-TYPE PROTEIN NAPH"/>
    <property type="match status" value="1"/>
</dbReference>
<keyword evidence="5" id="KW-0408">Iron</keyword>
<feature type="domain" description="4Fe-4S ferredoxin-type" evidence="8">
    <location>
        <begin position="244"/>
        <end position="267"/>
    </location>
</feature>
<proteinExistence type="predicted"/>
<name>A0A369LEF0_9ACTN</name>
<keyword evidence="7" id="KW-0812">Transmembrane</keyword>
<evidence type="ECO:0000256" key="5">
    <source>
        <dbReference type="ARBA" id="ARBA00023004"/>
    </source>
</evidence>
<dbReference type="EMBL" id="PPTP01000002">
    <property type="protein sequence ID" value="RDB56596.1"/>
    <property type="molecule type" value="Genomic_DNA"/>
</dbReference>
<sequence>MANSMAKIKTKALARHRRLILDRGVRWAVQIAFFIAFPAVFSAAFNGVKYAFTQIGAMQPIELSAFIVTLAAVLAFTVVFGRFFCGYACAFGTLGDALFALFSPVRKKLGIGVRKPLLPPKLQRAMQLLKYLVLVAICGLCVAGSWSSISGYSPWTAFAGIIAGNVDGVAMGAFAILGTIALGMLFVERFFCQFLCPLGAVFSLLPMLPFSAFRRDTARCAKGCGLCKRSCPVSVHPDPDALATGECISCGRCADGCPLENVAMLRVPNPNATAMSELAEAPGAKKAQVKKYLVRLRGTEIPLVLVKAAALFALCWLFV</sequence>
<feature type="domain" description="4Fe-4S ferredoxin-type" evidence="8">
    <location>
        <begin position="211"/>
        <end position="240"/>
    </location>
</feature>
<keyword evidence="4" id="KW-0249">Electron transport</keyword>
<dbReference type="Proteomes" id="UP000253792">
    <property type="component" value="Unassembled WGS sequence"/>
</dbReference>
<evidence type="ECO:0000256" key="2">
    <source>
        <dbReference type="ARBA" id="ARBA00022485"/>
    </source>
</evidence>
<organism evidence="9 10">
    <name type="scientific">Senegalimassilia anaerobia</name>
    <dbReference type="NCBI Taxonomy" id="1473216"/>
    <lineage>
        <taxon>Bacteria</taxon>
        <taxon>Bacillati</taxon>
        <taxon>Actinomycetota</taxon>
        <taxon>Coriobacteriia</taxon>
        <taxon>Coriobacteriales</taxon>
        <taxon>Coriobacteriaceae</taxon>
        <taxon>Senegalimassilia</taxon>
    </lineage>
</organism>
<dbReference type="AlphaFoldDB" id="A0A369LEF0"/>
<evidence type="ECO:0000313" key="9">
    <source>
        <dbReference type="EMBL" id="RDB56596.1"/>
    </source>
</evidence>
<keyword evidence="2" id="KW-0004">4Fe-4S</keyword>
<keyword evidence="6" id="KW-0411">Iron-sulfur</keyword>
<dbReference type="PROSITE" id="PS51379">
    <property type="entry name" value="4FE4S_FER_2"/>
    <property type="match status" value="2"/>
</dbReference>
<keyword evidence="3" id="KW-0479">Metal-binding</keyword>
<dbReference type="PROSITE" id="PS00198">
    <property type="entry name" value="4FE4S_FER_1"/>
    <property type="match status" value="1"/>
</dbReference>
<dbReference type="PANTHER" id="PTHR30176">
    <property type="entry name" value="FERREDOXIN-TYPE PROTEIN NAPH"/>
    <property type="match status" value="1"/>
</dbReference>
<evidence type="ECO:0000256" key="7">
    <source>
        <dbReference type="SAM" id="Phobius"/>
    </source>
</evidence>
<keyword evidence="7" id="KW-0472">Membrane</keyword>
<dbReference type="GO" id="GO:0005886">
    <property type="term" value="C:plasma membrane"/>
    <property type="evidence" value="ECO:0007669"/>
    <property type="project" value="TreeGrafter"/>
</dbReference>
<evidence type="ECO:0000256" key="4">
    <source>
        <dbReference type="ARBA" id="ARBA00022982"/>
    </source>
</evidence>
<evidence type="ECO:0000259" key="8">
    <source>
        <dbReference type="PROSITE" id="PS51379"/>
    </source>
</evidence>
<dbReference type="InterPro" id="IPR017900">
    <property type="entry name" value="4Fe4S_Fe_S_CS"/>
</dbReference>
<gene>
    <name evidence="9" type="ORF">C1880_02160</name>
</gene>
<comment type="caution">
    <text evidence="9">The sequence shown here is derived from an EMBL/GenBank/DDBJ whole genome shotgun (WGS) entry which is preliminary data.</text>
</comment>
<feature type="transmembrane region" description="Helical" evidence="7">
    <location>
        <begin position="25"/>
        <end position="45"/>
    </location>
</feature>
<dbReference type="InterPro" id="IPR051684">
    <property type="entry name" value="Electron_Trans/Redox"/>
</dbReference>
<dbReference type="InterPro" id="IPR017896">
    <property type="entry name" value="4Fe4S_Fe-S-bd"/>
</dbReference>
<dbReference type="GO" id="GO:0046872">
    <property type="term" value="F:metal ion binding"/>
    <property type="evidence" value="ECO:0007669"/>
    <property type="project" value="UniProtKB-KW"/>
</dbReference>
<protein>
    <recommendedName>
        <fullName evidence="8">4Fe-4S ferredoxin-type domain-containing protein</fullName>
    </recommendedName>
</protein>
<feature type="transmembrane region" description="Helical" evidence="7">
    <location>
        <begin position="65"/>
        <end position="85"/>
    </location>
</feature>
<dbReference type="OrthoDB" id="9784262at2"/>
<reference evidence="9 10" key="1">
    <citation type="journal article" date="2018" name="Elife">
        <title>Discovery and characterization of a prevalent human gut bacterial enzyme sufficient for the inactivation of a family of plant toxins.</title>
        <authorList>
            <person name="Koppel N."/>
            <person name="Bisanz J.E."/>
            <person name="Pandelia M.E."/>
            <person name="Turnbaugh P.J."/>
            <person name="Balskus E.P."/>
        </authorList>
    </citation>
    <scope>NUCLEOTIDE SEQUENCE [LARGE SCALE GENOMIC DNA]</scope>
    <source>
        <strain evidence="10">anaerobia AP69FAA</strain>
    </source>
</reference>
<dbReference type="SUPFAM" id="SSF54862">
    <property type="entry name" value="4Fe-4S ferredoxins"/>
    <property type="match status" value="1"/>
</dbReference>
<feature type="transmembrane region" description="Helical" evidence="7">
    <location>
        <begin position="169"/>
        <end position="187"/>
    </location>
</feature>
<feature type="transmembrane region" description="Helical" evidence="7">
    <location>
        <begin position="128"/>
        <end position="149"/>
    </location>
</feature>
<evidence type="ECO:0000256" key="3">
    <source>
        <dbReference type="ARBA" id="ARBA00022723"/>
    </source>
</evidence>
<keyword evidence="7" id="KW-1133">Transmembrane helix</keyword>
<keyword evidence="1" id="KW-0813">Transport</keyword>
<keyword evidence="10" id="KW-1185">Reference proteome</keyword>
<feature type="transmembrane region" description="Helical" evidence="7">
    <location>
        <begin position="194"/>
        <end position="213"/>
    </location>
</feature>
<evidence type="ECO:0000256" key="6">
    <source>
        <dbReference type="ARBA" id="ARBA00023014"/>
    </source>
</evidence>
<dbReference type="GO" id="GO:0051539">
    <property type="term" value="F:4 iron, 4 sulfur cluster binding"/>
    <property type="evidence" value="ECO:0007669"/>
    <property type="project" value="UniProtKB-KW"/>
</dbReference>
<evidence type="ECO:0000256" key="1">
    <source>
        <dbReference type="ARBA" id="ARBA00022448"/>
    </source>
</evidence>